<evidence type="ECO:0000256" key="1">
    <source>
        <dbReference type="ARBA" id="ARBA00004141"/>
    </source>
</evidence>
<evidence type="ECO:0000256" key="3">
    <source>
        <dbReference type="ARBA" id="ARBA00022448"/>
    </source>
</evidence>
<dbReference type="InterPro" id="IPR038076">
    <property type="entry name" value="MgtE_N_sf"/>
</dbReference>
<dbReference type="GO" id="GO:0046872">
    <property type="term" value="F:metal ion binding"/>
    <property type="evidence" value="ECO:0007669"/>
    <property type="project" value="UniProtKB-KW"/>
</dbReference>
<dbReference type="SMART" id="SM00924">
    <property type="entry name" value="MgtE_N"/>
    <property type="match status" value="1"/>
</dbReference>
<feature type="domain" description="CBS" evidence="10">
    <location>
        <begin position="203"/>
        <end position="260"/>
    </location>
</feature>
<comment type="function">
    <text evidence="9">Acts as a magnesium transporter.</text>
</comment>
<keyword evidence="4 9" id="KW-0812">Transmembrane</keyword>
<dbReference type="Pfam" id="PF01769">
    <property type="entry name" value="MgtE"/>
    <property type="match status" value="1"/>
</dbReference>
<dbReference type="InterPro" id="IPR036739">
    <property type="entry name" value="SLC41_membr_dom_sf"/>
</dbReference>
<feature type="transmembrane region" description="Helical" evidence="9">
    <location>
        <begin position="402"/>
        <end position="424"/>
    </location>
</feature>
<dbReference type="AlphaFoldDB" id="A0A858RJK7"/>
<dbReference type="GO" id="GO:0015095">
    <property type="term" value="F:magnesium ion transmembrane transporter activity"/>
    <property type="evidence" value="ECO:0007669"/>
    <property type="project" value="UniProtKB-UniRule"/>
</dbReference>
<dbReference type="CDD" id="cd04606">
    <property type="entry name" value="CBS_pair_Mg_transporter"/>
    <property type="match status" value="1"/>
</dbReference>
<dbReference type="Gene3D" id="1.25.60.10">
    <property type="entry name" value="MgtE N-terminal domain-like"/>
    <property type="match status" value="1"/>
</dbReference>
<dbReference type="RefSeq" id="WP_169455162.1">
    <property type="nucleotide sequence ID" value="NZ_CP051774.1"/>
</dbReference>
<dbReference type="NCBIfam" id="TIGR00400">
    <property type="entry name" value="mgtE"/>
    <property type="match status" value="1"/>
</dbReference>
<dbReference type="EMBL" id="CP051774">
    <property type="protein sequence ID" value="QJE96761.1"/>
    <property type="molecule type" value="Genomic_DNA"/>
</dbReference>
<dbReference type="InterPro" id="IPR046342">
    <property type="entry name" value="CBS_dom_sf"/>
</dbReference>
<accession>A0A858RJK7</accession>
<proteinExistence type="inferred from homology"/>
<keyword evidence="8" id="KW-0129">CBS domain</keyword>
<feature type="transmembrane region" description="Helical" evidence="9">
    <location>
        <begin position="314"/>
        <end position="336"/>
    </location>
</feature>
<dbReference type="GO" id="GO:0005886">
    <property type="term" value="C:plasma membrane"/>
    <property type="evidence" value="ECO:0007669"/>
    <property type="project" value="UniProtKB-SubCell"/>
</dbReference>
<dbReference type="Pfam" id="PF00571">
    <property type="entry name" value="CBS"/>
    <property type="match status" value="2"/>
</dbReference>
<feature type="transmembrane region" description="Helical" evidence="9">
    <location>
        <begin position="290"/>
        <end position="308"/>
    </location>
</feature>
<keyword evidence="9" id="KW-1003">Cell membrane</keyword>
<evidence type="ECO:0000256" key="8">
    <source>
        <dbReference type="PROSITE-ProRule" id="PRU00703"/>
    </source>
</evidence>
<evidence type="ECO:0000313" key="12">
    <source>
        <dbReference type="Proteomes" id="UP000501812"/>
    </source>
</evidence>
<keyword evidence="9" id="KW-0479">Metal-binding</keyword>
<comment type="similarity">
    <text evidence="2 9">Belongs to the SLC41A transporter family.</text>
</comment>
<evidence type="ECO:0000256" key="9">
    <source>
        <dbReference type="RuleBase" id="RU362011"/>
    </source>
</evidence>
<dbReference type="InterPro" id="IPR006667">
    <property type="entry name" value="SLC41_membr_dom"/>
</dbReference>
<feature type="domain" description="CBS" evidence="10">
    <location>
        <begin position="139"/>
        <end position="202"/>
    </location>
</feature>
<keyword evidence="7 9" id="KW-0472">Membrane</keyword>
<comment type="subcellular location">
    <subcellularLocation>
        <location evidence="9">Cell membrane</location>
        <topology evidence="9">Multi-pass membrane protein</topology>
    </subcellularLocation>
    <subcellularLocation>
        <location evidence="1">Membrane</location>
        <topology evidence="1">Multi-pass membrane protein</topology>
    </subcellularLocation>
</comment>
<dbReference type="SMART" id="SM00116">
    <property type="entry name" value="CBS"/>
    <property type="match status" value="2"/>
</dbReference>
<evidence type="ECO:0000256" key="5">
    <source>
        <dbReference type="ARBA" id="ARBA00022842"/>
    </source>
</evidence>
<keyword evidence="5 9" id="KW-0460">Magnesium</keyword>
<evidence type="ECO:0000313" key="11">
    <source>
        <dbReference type="EMBL" id="QJE96761.1"/>
    </source>
</evidence>
<dbReference type="PANTHER" id="PTHR43773">
    <property type="entry name" value="MAGNESIUM TRANSPORTER MGTE"/>
    <property type="match status" value="1"/>
</dbReference>
<dbReference type="InterPro" id="IPR006669">
    <property type="entry name" value="MgtE_transporter"/>
</dbReference>
<dbReference type="InterPro" id="IPR006668">
    <property type="entry name" value="Mg_transptr_MgtE_intracell_dom"/>
</dbReference>
<dbReference type="Gene3D" id="1.10.357.20">
    <property type="entry name" value="SLC41 divalent cation transporters, integral membrane domain"/>
    <property type="match status" value="1"/>
</dbReference>
<comment type="subunit">
    <text evidence="9">Homodimer.</text>
</comment>
<dbReference type="InterPro" id="IPR000644">
    <property type="entry name" value="CBS_dom"/>
</dbReference>
<sequence length="465" mass="50850">MPDDEATLPIDELLRAVEAEDQSAVRAMAEEMHYADLAQAFQELEEEQHGLFLKTIGPALAADMIVELPDSLIEEALGAFSPSELKVLFHELSDDDRVDILQDVGDEARLRFLGLLGPEDEELTRSLLKYDHDTAGGRMTTRIGRVFASQTVKQAIEMLRRSQESTETLSRIFVVDEKGRLIGKLRFRDLAFNTWDTPVRDIMREIGTERVLATADQEEAANMLLKYDLIALPVVDEFGHLLGIVTHDDAMEILQEESTEDIEKIAGIGGEQSEETYLNTTILTQFRRRAGWLTGLAFVSILSGYVMMRFGSVLSQVFLLSLFLPMVVAAGGNTGGQASTMVIRAMSLGEIDEDCTWQVAWKELRTGFFLGALLGTCMAAFTLVLLPFFHFALPPGLTLGKVAFTVAVALTTQVTSATFLGSLLPLGARAAKLDPAVVSAPAIAAIVDVSGMVIYFSVARAILGL</sequence>
<dbReference type="SUPFAM" id="SSF54631">
    <property type="entry name" value="CBS-domain pair"/>
    <property type="match status" value="1"/>
</dbReference>
<gene>
    <name evidence="11" type="primary">mgtE</name>
    <name evidence="11" type="ORF">HHL09_13535</name>
</gene>
<dbReference type="Pfam" id="PF03448">
    <property type="entry name" value="MgtE_N"/>
    <property type="match status" value="1"/>
</dbReference>
<dbReference type="PANTHER" id="PTHR43773:SF1">
    <property type="entry name" value="MAGNESIUM TRANSPORTER MGTE"/>
    <property type="match status" value="1"/>
</dbReference>
<evidence type="ECO:0000256" key="4">
    <source>
        <dbReference type="ARBA" id="ARBA00022692"/>
    </source>
</evidence>
<keyword evidence="6 9" id="KW-1133">Transmembrane helix</keyword>
<evidence type="ECO:0000256" key="7">
    <source>
        <dbReference type="ARBA" id="ARBA00023136"/>
    </source>
</evidence>
<protein>
    <recommendedName>
        <fullName evidence="9">Magnesium transporter MgtE</fullName>
    </recommendedName>
</protein>
<dbReference type="PROSITE" id="PS51371">
    <property type="entry name" value="CBS"/>
    <property type="match status" value="2"/>
</dbReference>
<reference evidence="11 12" key="1">
    <citation type="submission" date="2020-04" db="EMBL/GenBank/DDBJ databases">
        <title>Luteolibacter sp. G-1-1-1 isolated from soil.</title>
        <authorList>
            <person name="Dahal R.H."/>
        </authorList>
    </citation>
    <scope>NUCLEOTIDE SEQUENCE [LARGE SCALE GENOMIC DNA]</scope>
    <source>
        <strain evidence="11 12">G-1-1-1</strain>
    </source>
</reference>
<evidence type="ECO:0000259" key="10">
    <source>
        <dbReference type="PROSITE" id="PS51371"/>
    </source>
</evidence>
<evidence type="ECO:0000256" key="2">
    <source>
        <dbReference type="ARBA" id="ARBA00009749"/>
    </source>
</evidence>
<feature type="transmembrane region" description="Helical" evidence="9">
    <location>
        <begin position="368"/>
        <end position="390"/>
    </location>
</feature>
<dbReference type="SUPFAM" id="SSF161093">
    <property type="entry name" value="MgtE membrane domain-like"/>
    <property type="match status" value="1"/>
</dbReference>
<dbReference type="KEGG" id="luo:HHL09_13535"/>
<dbReference type="SUPFAM" id="SSF158791">
    <property type="entry name" value="MgtE N-terminal domain-like"/>
    <property type="match status" value="1"/>
</dbReference>
<evidence type="ECO:0000256" key="6">
    <source>
        <dbReference type="ARBA" id="ARBA00022989"/>
    </source>
</evidence>
<organism evidence="11 12">
    <name type="scientific">Luteolibacter luteus</name>
    <dbReference type="NCBI Taxonomy" id="2728835"/>
    <lineage>
        <taxon>Bacteria</taxon>
        <taxon>Pseudomonadati</taxon>
        <taxon>Verrucomicrobiota</taxon>
        <taxon>Verrucomicrobiia</taxon>
        <taxon>Verrucomicrobiales</taxon>
        <taxon>Verrucomicrobiaceae</taxon>
        <taxon>Luteolibacter</taxon>
    </lineage>
</organism>
<keyword evidence="12" id="KW-1185">Reference proteome</keyword>
<dbReference type="Proteomes" id="UP000501812">
    <property type="component" value="Chromosome"/>
</dbReference>
<dbReference type="Gene3D" id="3.10.580.10">
    <property type="entry name" value="CBS-domain"/>
    <property type="match status" value="1"/>
</dbReference>
<feature type="transmembrane region" description="Helical" evidence="9">
    <location>
        <begin position="436"/>
        <end position="458"/>
    </location>
</feature>
<name>A0A858RJK7_9BACT</name>
<keyword evidence="3 9" id="KW-0813">Transport</keyword>